<dbReference type="PANTHER" id="PTHR12147">
    <property type="entry name" value="METALLOPEPTIDASE M28 FAMILY MEMBER"/>
    <property type="match status" value="1"/>
</dbReference>
<feature type="domain" description="Peptidase M28" evidence="2">
    <location>
        <begin position="214"/>
        <end position="387"/>
    </location>
</feature>
<gene>
    <name evidence="3" type="ORF">LCGC14_2151850</name>
</gene>
<protein>
    <recommendedName>
        <fullName evidence="2">Peptidase M28 domain-containing protein</fullName>
    </recommendedName>
</protein>
<dbReference type="Pfam" id="PF04389">
    <property type="entry name" value="Peptidase_M28"/>
    <property type="match status" value="1"/>
</dbReference>
<dbReference type="AlphaFoldDB" id="A0A0F9EHL5"/>
<proteinExistence type="predicted"/>
<feature type="transmembrane region" description="Helical" evidence="1">
    <location>
        <begin position="186"/>
        <end position="209"/>
    </location>
</feature>
<accession>A0A0F9EHL5</accession>
<keyword evidence="1" id="KW-0472">Membrane</keyword>
<feature type="transmembrane region" description="Helical" evidence="1">
    <location>
        <begin position="68"/>
        <end position="92"/>
    </location>
</feature>
<organism evidence="3">
    <name type="scientific">marine sediment metagenome</name>
    <dbReference type="NCBI Taxonomy" id="412755"/>
    <lineage>
        <taxon>unclassified sequences</taxon>
        <taxon>metagenomes</taxon>
        <taxon>ecological metagenomes</taxon>
    </lineage>
</organism>
<evidence type="ECO:0000313" key="3">
    <source>
        <dbReference type="EMBL" id="KKL65751.1"/>
    </source>
</evidence>
<keyword evidence="1" id="KW-1133">Transmembrane helix</keyword>
<dbReference type="PANTHER" id="PTHR12147:SF26">
    <property type="entry name" value="PEPTIDASE M28 DOMAIN-CONTAINING PROTEIN"/>
    <property type="match status" value="1"/>
</dbReference>
<dbReference type="Gene3D" id="3.40.630.10">
    <property type="entry name" value="Zn peptidases"/>
    <property type="match status" value="1"/>
</dbReference>
<dbReference type="InterPro" id="IPR045175">
    <property type="entry name" value="M28_fam"/>
</dbReference>
<reference evidence="3" key="1">
    <citation type="journal article" date="2015" name="Nature">
        <title>Complex archaea that bridge the gap between prokaryotes and eukaryotes.</title>
        <authorList>
            <person name="Spang A."/>
            <person name="Saw J.H."/>
            <person name="Jorgensen S.L."/>
            <person name="Zaremba-Niedzwiedzka K."/>
            <person name="Martijn J."/>
            <person name="Lind A.E."/>
            <person name="van Eijk R."/>
            <person name="Schleper C."/>
            <person name="Guy L."/>
            <person name="Ettema T.J."/>
        </authorList>
    </citation>
    <scope>NUCLEOTIDE SEQUENCE</scope>
</reference>
<evidence type="ECO:0000259" key="2">
    <source>
        <dbReference type="Pfam" id="PF04389"/>
    </source>
</evidence>
<dbReference type="GO" id="GO:0008235">
    <property type="term" value="F:metalloexopeptidase activity"/>
    <property type="evidence" value="ECO:0007669"/>
    <property type="project" value="InterPro"/>
</dbReference>
<dbReference type="EMBL" id="LAZR01027431">
    <property type="protein sequence ID" value="KKL65751.1"/>
    <property type="molecule type" value="Genomic_DNA"/>
</dbReference>
<keyword evidence="1" id="KW-0812">Transmembrane</keyword>
<feature type="transmembrane region" description="Helical" evidence="1">
    <location>
        <begin position="153"/>
        <end position="174"/>
    </location>
</feature>
<name>A0A0F9EHL5_9ZZZZ</name>
<comment type="caution">
    <text evidence="3">The sequence shown here is derived from an EMBL/GenBank/DDBJ whole genome shotgun (WGS) entry which is preliminary data.</text>
</comment>
<dbReference type="InterPro" id="IPR007484">
    <property type="entry name" value="Peptidase_M28"/>
</dbReference>
<dbReference type="GO" id="GO:0006508">
    <property type="term" value="P:proteolysis"/>
    <property type="evidence" value="ECO:0007669"/>
    <property type="project" value="InterPro"/>
</dbReference>
<sequence length="400" mass="46204">MISISNLQLYNESNTIEHIKSLAFNRNATSTGETEALIYIENALMNENIKPIVEHFTWTGPMRVLMRLAYIITLTYLILFRLFLVVISYFILKNFFEKTRSISFINKEESKNIFTKISAKDQAPDRPLIIFSAHYDSISVKIPYKFQVIIFSIYRLIIFFYILIAVIFSVIFFLDYFGFILLSDFIFLLIRFTSITGIFASIPILYLVFVASPSSGSIDNASGVSILIELAKLFKKNPLNNMDVLLIWTGAEEWGMKGSKNFCATHFKGFKSNYDLDRSYNINIDMVGSYIGLLNKTGIAKRKINYNLNDIFEATAKQLKIPLIIFNKIIKPKSDYKIFKRYARWARKKLQVSCFHSDKDSKFIHSLKDTPDKCSIENLNGCLNICYQTIRSIDLRAEKI</sequence>
<dbReference type="SUPFAM" id="SSF53187">
    <property type="entry name" value="Zn-dependent exopeptidases"/>
    <property type="match status" value="1"/>
</dbReference>
<evidence type="ECO:0000256" key="1">
    <source>
        <dbReference type="SAM" id="Phobius"/>
    </source>
</evidence>